<feature type="region of interest" description="Disordered" evidence="1">
    <location>
        <begin position="37"/>
        <end position="59"/>
    </location>
</feature>
<protein>
    <recommendedName>
        <fullName evidence="4">SH3 domain-containing protein</fullName>
    </recommendedName>
</protein>
<dbReference type="Proteomes" id="UP000245609">
    <property type="component" value="Unassembled WGS sequence"/>
</dbReference>
<name>A0A2T9ZFX1_9FUNG</name>
<organism evidence="2 3">
    <name type="scientific">Smittium megazygosporum</name>
    <dbReference type="NCBI Taxonomy" id="133381"/>
    <lineage>
        <taxon>Eukaryota</taxon>
        <taxon>Fungi</taxon>
        <taxon>Fungi incertae sedis</taxon>
        <taxon>Zoopagomycota</taxon>
        <taxon>Kickxellomycotina</taxon>
        <taxon>Harpellomycetes</taxon>
        <taxon>Harpellales</taxon>
        <taxon>Legeriomycetaceae</taxon>
        <taxon>Smittium</taxon>
    </lineage>
</organism>
<dbReference type="InterPro" id="IPR036028">
    <property type="entry name" value="SH3-like_dom_sf"/>
</dbReference>
<dbReference type="EMBL" id="MBFS01000228">
    <property type="protein sequence ID" value="PVV03488.1"/>
    <property type="molecule type" value="Genomic_DNA"/>
</dbReference>
<proteinExistence type="predicted"/>
<accession>A0A2T9ZFX1</accession>
<evidence type="ECO:0000313" key="3">
    <source>
        <dbReference type="Proteomes" id="UP000245609"/>
    </source>
</evidence>
<gene>
    <name evidence="2" type="ORF">BB560_002030</name>
</gene>
<feature type="region of interest" description="Disordered" evidence="1">
    <location>
        <begin position="112"/>
        <end position="136"/>
    </location>
</feature>
<evidence type="ECO:0008006" key="4">
    <source>
        <dbReference type="Google" id="ProtNLM"/>
    </source>
</evidence>
<sequence length="634" mass="71450">MSQLEMDGFNSTLFQNANTLNHVSSKNKNEDLASYNTSISSNLKPDHQNIQESKTVPPPLNANKAVSNVISNLVYLENSKLIDPSKLSQIISMLPRKSFGNKQIDTKQKEQTFTGQSTNRFSFDSNSMPYDNNSTPNISTRTQLIYEKNPRLNHVYYCVKPQNKMKNKLTPEKYRPASLNTVYSSSATDLPLNQNTESNSNLSASHHSFLNHTYTTNLTTNIGNSDENILGSAIPLPCVDTSANPKIDPQYLNFTREFFFRDSDQAKFSDISNQSHTFQPLAGNLDNVHHQYDDANLFNLQNINSSNNFLESSFLIKSPPMTDLDVSYTTDPKLDGAFLDPLQKPFVKPIMLKNSPFELSQDNFDENDPNKVYYYLNQDPDPLGYNEFEFGGSLEELNFSDSTINLNGDRQENSYASNTRAILSPSRDTNLNGVEGAKLSLEKSTSSLGYESQYDTLLNSSYNIYSAGPKYIKHDSHENKEPTAFNTQLNLSKDGTKNNASYKRQFRKPLPQLPSVTRKLNYSTRSSLLTAPQTNPIVSTKLVNDSNIVDKNKSDPSDPSDPAFPFYACFKRDYHEKSKDKPLFKKGDLVLITERVGTSWYTGSLVDSSTFQPVFSVCGIFHENFIIPIDPIHR</sequence>
<comment type="caution">
    <text evidence="2">The sequence shown here is derived from an EMBL/GenBank/DDBJ whole genome shotgun (WGS) entry which is preliminary data.</text>
</comment>
<evidence type="ECO:0000313" key="2">
    <source>
        <dbReference type="EMBL" id="PVV03488.1"/>
    </source>
</evidence>
<keyword evidence="3" id="KW-1185">Reference proteome</keyword>
<dbReference type="SUPFAM" id="SSF50044">
    <property type="entry name" value="SH3-domain"/>
    <property type="match status" value="1"/>
</dbReference>
<reference evidence="2 3" key="1">
    <citation type="journal article" date="2018" name="MBio">
        <title>Comparative Genomics Reveals the Core Gene Toolbox for the Fungus-Insect Symbiosis.</title>
        <authorList>
            <person name="Wang Y."/>
            <person name="Stata M."/>
            <person name="Wang W."/>
            <person name="Stajich J.E."/>
            <person name="White M.M."/>
            <person name="Moncalvo J.M."/>
        </authorList>
    </citation>
    <scope>NUCLEOTIDE SEQUENCE [LARGE SCALE GENOMIC DNA]</scope>
    <source>
        <strain evidence="2 3">SC-DP-2</strain>
    </source>
</reference>
<evidence type="ECO:0000256" key="1">
    <source>
        <dbReference type="SAM" id="MobiDB-lite"/>
    </source>
</evidence>
<dbReference type="AlphaFoldDB" id="A0A2T9ZFX1"/>